<proteinExistence type="predicted"/>
<dbReference type="EMBL" id="RJPY01000009">
    <property type="protein sequence ID" value="RSJ95847.1"/>
    <property type="molecule type" value="Genomic_DNA"/>
</dbReference>
<protein>
    <recommendedName>
        <fullName evidence="3">Phage abortive infection protein</fullName>
    </recommendedName>
</protein>
<evidence type="ECO:0000313" key="1">
    <source>
        <dbReference type="EMBL" id="RSJ95847.1"/>
    </source>
</evidence>
<name>A0A428HJ74_STRMT</name>
<comment type="caution">
    <text evidence="1">The sequence shown here is derived from an EMBL/GenBank/DDBJ whole genome shotgun (WGS) entry which is preliminary data.</text>
</comment>
<dbReference type="RefSeq" id="WP_125852114.1">
    <property type="nucleotide sequence ID" value="NZ_RJPY01000009.1"/>
</dbReference>
<dbReference type="InterPro" id="IPR025935">
    <property type="entry name" value="AbiH"/>
</dbReference>
<dbReference type="Proteomes" id="UP000277773">
    <property type="component" value="Unassembled WGS sequence"/>
</dbReference>
<evidence type="ECO:0000313" key="2">
    <source>
        <dbReference type="Proteomes" id="UP000277773"/>
    </source>
</evidence>
<dbReference type="Pfam" id="PF14253">
    <property type="entry name" value="AbiH"/>
    <property type="match status" value="1"/>
</dbReference>
<gene>
    <name evidence="1" type="ORF">D8786_07160</name>
</gene>
<evidence type="ECO:0008006" key="3">
    <source>
        <dbReference type="Google" id="ProtNLM"/>
    </source>
</evidence>
<organism evidence="1 2">
    <name type="scientific">Streptococcus mitis</name>
    <dbReference type="NCBI Taxonomy" id="28037"/>
    <lineage>
        <taxon>Bacteria</taxon>
        <taxon>Bacillati</taxon>
        <taxon>Bacillota</taxon>
        <taxon>Bacilli</taxon>
        <taxon>Lactobacillales</taxon>
        <taxon>Streptococcaceae</taxon>
        <taxon>Streptococcus</taxon>
        <taxon>Streptococcus mitis group</taxon>
    </lineage>
</organism>
<reference evidence="1 2" key="1">
    <citation type="submission" date="2018-11" db="EMBL/GenBank/DDBJ databases">
        <title>Species Designations Belie Phenotypic and Genotypic Heterogeneity in Oral Streptococci.</title>
        <authorList>
            <person name="Velsko I."/>
        </authorList>
    </citation>
    <scope>NUCLEOTIDE SEQUENCE [LARGE SCALE GENOMIC DNA]</scope>
    <source>
        <strain evidence="1 2">BCC08</strain>
    </source>
</reference>
<accession>A0A428HJ74</accession>
<sequence>MADTILILGNGFDIAMGRKTKYTDFIEFEKQLFSNPDEELLEFLKDKNIRIEEYKDNLYLKFIHENKDRLGENWSNLEIMISQLADAIKYFKENNEVLFKVATTGRDWLLEEDLLQEKNYRSKLYIANMFFSLFHEKGWSSLEREVSLDKLNNEFIKQLDFLIELLEIYLSYLDSQDFKDSNFQVKPTALDGIPNLKNSYVLNFNYTNTSGHLFGTPEENTHFIHGQINLGRPINQINTMVFGVEDKEDDVNSDLIPYQKYYQRVVKETGNQFEIFFNTNYFTVKRNIPGIGTNTNKYKVSKNIIIFGHSVDPLDKEIFQKCFELAENGKYIYRFIFTYFDEPAKRSIIKNLAIILGKEKLIELTGKQKIVFIKSDDKDGMKDALLP</sequence>
<dbReference type="AlphaFoldDB" id="A0A428HJ74"/>